<dbReference type="EC" id="2.6.1.9" evidence="8"/>
<dbReference type="InterPro" id="IPR015421">
    <property type="entry name" value="PyrdxlP-dep_Trfase_major"/>
</dbReference>
<keyword evidence="3 8" id="KW-0808">Transferase</keyword>
<organism evidence="8 9">
    <name type="scientific">Candidatus Hodgkinia cicadicola</name>
    <dbReference type="NCBI Taxonomy" id="573658"/>
    <lineage>
        <taxon>Bacteria</taxon>
        <taxon>Pseudomonadati</taxon>
        <taxon>Pseudomonadota</taxon>
        <taxon>Alphaproteobacteria</taxon>
        <taxon>Hyphomicrobiales</taxon>
        <taxon>Candidatus Hodgkinia</taxon>
    </lineage>
</organism>
<dbReference type="InterPro" id="IPR015424">
    <property type="entry name" value="PyrdxlP-dep_Trfase"/>
</dbReference>
<sequence>MPLNLITKHQPSSVGSKSLTIYKLSSNENPLGTSKLVRKQLQISHIKLERYPVFIYKNLIQNVANMYNLNKKQIVLGNGSDELLSLLCSACLKEGDEVIISEHGFLPYKTQVLVAHAIPVIIKDFNNKIDINNIIRSINTRTKMIFITMPTNPTGLFLTIREISQLSILLMPTNILLILDMAYSEYVEDDRYSIKMTTNIVVIKTLSKIYGLASLRLGWMYGRNNVIKLIEKIRSPFNTNKIAQITGSIALTDSQQHYLSRSFNMFWLIKIIVSLREANFYISRSYANFVVIKFDKKLPISLIENYIAKCNINIRRMSEYKLFNSIRVSVGLPRENIMLINHLKKLKKQRFVLVTHRTEEGTTQYWKT</sequence>
<feature type="domain" description="Aminotransferase class I/classII large" evidence="6">
    <location>
        <begin position="22"/>
        <end position="337"/>
    </location>
</feature>
<evidence type="ECO:0000256" key="5">
    <source>
        <dbReference type="ARBA" id="ARBA00029440"/>
    </source>
</evidence>
<dbReference type="InterPro" id="IPR015422">
    <property type="entry name" value="PyrdxlP-dep_Trfase_small"/>
</dbReference>
<keyword evidence="9" id="KW-1185">Reference proteome</keyword>
<evidence type="ECO:0000256" key="3">
    <source>
        <dbReference type="ARBA" id="ARBA00022679"/>
    </source>
</evidence>
<evidence type="ECO:0000256" key="4">
    <source>
        <dbReference type="ARBA" id="ARBA00022898"/>
    </source>
</evidence>
<dbReference type="Proteomes" id="UP000229707">
    <property type="component" value="Unassembled WGS sequence"/>
</dbReference>
<dbReference type="SUPFAM" id="SSF53383">
    <property type="entry name" value="PLP-dependent transferases"/>
    <property type="match status" value="1"/>
</dbReference>
<dbReference type="EMBL" id="NXGL01000106">
    <property type="protein sequence ID" value="PIM94815.1"/>
    <property type="molecule type" value="Genomic_DNA"/>
</dbReference>
<dbReference type="InterPro" id="IPR004839">
    <property type="entry name" value="Aminotransferase_I/II_large"/>
</dbReference>
<dbReference type="Gene3D" id="3.90.1150.10">
    <property type="entry name" value="Aspartate Aminotransferase, domain 1"/>
    <property type="match status" value="1"/>
</dbReference>
<evidence type="ECO:0000256" key="1">
    <source>
        <dbReference type="ARBA" id="ARBA00007970"/>
    </source>
</evidence>
<dbReference type="EMBL" id="NXGL01000106">
    <property type="protein sequence ID" value="PIM94817.1"/>
    <property type="molecule type" value="Genomic_DNA"/>
</dbReference>
<evidence type="ECO:0000259" key="6">
    <source>
        <dbReference type="Pfam" id="PF00155"/>
    </source>
</evidence>
<accession>A0ABX4MEE4</accession>
<dbReference type="PANTHER" id="PTHR43643">
    <property type="entry name" value="HISTIDINOL-PHOSPHATE AMINOTRANSFERASE 2"/>
    <property type="match status" value="1"/>
</dbReference>
<gene>
    <name evidence="8" type="primary">hisC</name>
    <name evidence="7" type="ORF">MAGCAS_287</name>
    <name evidence="8" type="ORF">MAGCAS_289</name>
</gene>
<name>A0ABX4MEE4_9HYPH</name>
<proteinExistence type="inferred from homology"/>
<evidence type="ECO:0000313" key="9">
    <source>
        <dbReference type="Proteomes" id="UP000229707"/>
    </source>
</evidence>
<reference evidence="8 9" key="1">
    <citation type="submission" date="2017-09" db="EMBL/GenBank/DDBJ databases">
        <authorList>
            <person name="Campbell M.A."/>
            <person name="Lukasik P."/>
            <person name="Simon C."/>
            <person name="McCutcheon J.P."/>
        </authorList>
    </citation>
    <scope>NUCLEOTIDE SEQUENCE [LARGE SCALE GENOMIC DNA]</scope>
    <source>
        <strain evidence="8 9">MAGCAS</strain>
    </source>
</reference>
<dbReference type="Pfam" id="PF00155">
    <property type="entry name" value="Aminotran_1_2"/>
    <property type="match status" value="1"/>
</dbReference>
<dbReference type="PANTHER" id="PTHR43643:SF3">
    <property type="entry name" value="HISTIDINOL-PHOSPHATE AMINOTRANSFERASE"/>
    <property type="match status" value="1"/>
</dbReference>
<evidence type="ECO:0000256" key="2">
    <source>
        <dbReference type="ARBA" id="ARBA00022576"/>
    </source>
</evidence>
<dbReference type="InterPro" id="IPR050106">
    <property type="entry name" value="HistidinolP_aminotransfase"/>
</dbReference>
<protein>
    <submittedName>
        <fullName evidence="8">Histidinol-phosphate aminotransferase</fullName>
        <ecNumber evidence="8">2.6.1.9</ecNumber>
    </submittedName>
</protein>
<evidence type="ECO:0000313" key="8">
    <source>
        <dbReference type="EMBL" id="PIM94817.1"/>
    </source>
</evidence>
<dbReference type="Gene3D" id="3.40.640.10">
    <property type="entry name" value="Type I PLP-dependent aspartate aminotransferase-like (Major domain)"/>
    <property type="match status" value="1"/>
</dbReference>
<comment type="similarity">
    <text evidence="1">Belongs to the class-II pyridoxal-phosphate-dependent aminotransferase family. Histidinol-phosphate aminotransferase subfamily.</text>
</comment>
<comment type="caution">
    <text evidence="8">The sequence shown here is derived from an EMBL/GenBank/DDBJ whole genome shotgun (WGS) entry which is preliminary data.</text>
</comment>
<keyword evidence="4" id="KW-0663">Pyridoxal phosphate</keyword>
<dbReference type="CDD" id="cd00609">
    <property type="entry name" value="AAT_like"/>
    <property type="match status" value="1"/>
</dbReference>
<evidence type="ECO:0000313" key="7">
    <source>
        <dbReference type="EMBL" id="PIM94815.1"/>
    </source>
</evidence>
<keyword evidence="2 8" id="KW-0032">Aminotransferase</keyword>
<dbReference type="GO" id="GO:0004400">
    <property type="term" value="F:histidinol-phosphate transaminase activity"/>
    <property type="evidence" value="ECO:0007669"/>
    <property type="project" value="UniProtKB-EC"/>
</dbReference>
<comment type="pathway">
    <text evidence="5">Amino-acid biosynthesis.</text>
</comment>